<evidence type="ECO:0000256" key="1">
    <source>
        <dbReference type="ARBA" id="ARBA00006739"/>
    </source>
</evidence>
<dbReference type="eggNOG" id="COG1216">
    <property type="taxonomic scope" value="Bacteria"/>
</dbReference>
<feature type="domain" description="Glycosyltransferase 2-like" evidence="5">
    <location>
        <begin position="12"/>
        <end position="178"/>
    </location>
</feature>
<dbReference type="PANTHER" id="PTHR43179:SF12">
    <property type="entry name" value="GALACTOFURANOSYLTRANSFERASE GLFT2"/>
    <property type="match status" value="1"/>
</dbReference>
<dbReference type="GO" id="GO:0016757">
    <property type="term" value="F:glycosyltransferase activity"/>
    <property type="evidence" value="ECO:0007669"/>
    <property type="project" value="UniProtKB-KW"/>
</dbReference>
<dbReference type="SUPFAM" id="SSF53448">
    <property type="entry name" value="Nucleotide-diphospho-sugar transferases"/>
    <property type="match status" value="2"/>
</dbReference>
<evidence type="ECO:0000256" key="2">
    <source>
        <dbReference type="ARBA" id="ARBA00022676"/>
    </source>
</evidence>
<dbReference type="InterPro" id="IPR029044">
    <property type="entry name" value="Nucleotide-diphossugar_trans"/>
</dbReference>
<dbReference type="CDD" id="cd04186">
    <property type="entry name" value="GT_2_like_c"/>
    <property type="match status" value="1"/>
</dbReference>
<keyword evidence="4" id="KW-0472">Membrane</keyword>
<feature type="transmembrane region" description="Helical" evidence="4">
    <location>
        <begin position="249"/>
        <end position="269"/>
    </location>
</feature>
<reference evidence="6 7" key="1">
    <citation type="journal article" date="2013" name="PLoS ONE">
        <title>Bacterial endosymbiosis in a chordate host: long-term co-evolution and conservation of secondary metabolism.</title>
        <authorList>
            <person name="Kwan J.C."/>
            <person name="Schmidt E.W."/>
        </authorList>
    </citation>
    <scope>NUCLEOTIDE SEQUENCE [LARGE SCALE GENOMIC DNA]</scope>
    <source>
        <strain evidence="7">faulkneri L5</strain>
    </source>
</reference>
<evidence type="ECO:0000256" key="3">
    <source>
        <dbReference type="ARBA" id="ARBA00022679"/>
    </source>
</evidence>
<evidence type="ECO:0000256" key="4">
    <source>
        <dbReference type="SAM" id="Phobius"/>
    </source>
</evidence>
<keyword evidence="4" id="KW-1133">Transmembrane helix</keyword>
<dbReference type="OrthoDB" id="9783791at2"/>
<name>V9TWZ3_9PROT</name>
<organism evidence="6 7">
    <name type="scientific">Candidatus Endolissoclinum faulkneri L5</name>
    <dbReference type="NCBI Taxonomy" id="1401328"/>
    <lineage>
        <taxon>Bacteria</taxon>
        <taxon>Pseudomonadati</taxon>
        <taxon>Pseudomonadota</taxon>
        <taxon>Alphaproteobacteria</taxon>
        <taxon>Rhodospirillales</taxon>
        <taxon>Rhodospirillaceae</taxon>
        <taxon>Candidatus Endolissoclinum</taxon>
    </lineage>
</organism>
<dbReference type="STRING" id="1401328.P856_634"/>
<gene>
    <name evidence="6" type="ORF">P856_634</name>
</gene>
<dbReference type="EMBL" id="CP006745">
    <property type="protein sequence ID" value="AHC73845.1"/>
    <property type="molecule type" value="Genomic_DNA"/>
</dbReference>
<evidence type="ECO:0000313" key="6">
    <source>
        <dbReference type="EMBL" id="AHC73845.1"/>
    </source>
</evidence>
<sequence>MKAAPVSHTFASILIVAYQSGFNLGRCLKALDHQSRRAFEVILVDNASTDGSIESIPYYNWLRIVSLPNNIGFAAGINLAVKLAKGNYLVTLNPDAFATPGWLDALVAAANRHPEAAAIASVQLSEKNTNKLDGMGDMYSPWGAAWRGGKNSLAVPIKESIVFGACATAALYRREAFDMVGGFCERFFCYYEDVDLALRLRRAGWQAVITPWAVVQHVESSSASSNFVLRFATRNRVWTYVRCMPGLTALMFSPVMIVLALASVLKVLLCGKFVNARIRVSALREAIQAFPEILRERSIISQTSKVSALDAMTWSPLRFLQRGIDARPISNNLQDHCLASSPNSEIIISVVVSHEPDTRLNDVLQSALAQSSQVILVDNASTKNVRQYLRKKITTDSALIIIENTTNLGIASAQNQGLEIARSAGADWILLLDDDSVPADDMVVKLLDGWRSLASDRKYVGLLSPRLCDARGNLKQYMLSSDTGWDLHRTAMLPGQLVRSAIFAIASGSLIRRDVLDLVGWMPVPFFIDYVDIEFCLRMRQTKFEIIGVGNATLDHRLGDFQHITLLGCKFAIITHPTWRIHMIYRNRVRVWRKFFSEVPAWVAWDFCAALYYVWKVIVYDTNTITKLYAVFRGFLAGWRK</sequence>
<dbReference type="PANTHER" id="PTHR43179">
    <property type="entry name" value="RHAMNOSYLTRANSFERASE WBBL"/>
    <property type="match status" value="1"/>
</dbReference>
<protein>
    <submittedName>
        <fullName evidence="6">Putative glycosyltransferase</fullName>
    </submittedName>
</protein>
<dbReference type="AlphaFoldDB" id="V9TWZ3"/>
<dbReference type="KEGG" id="efk:P856_634"/>
<dbReference type="HOGENOM" id="CLU_426816_0_0_5"/>
<accession>V9TWZ3</accession>
<keyword evidence="4" id="KW-0812">Transmembrane</keyword>
<comment type="similarity">
    <text evidence="1">Belongs to the glycosyltransferase 2 family.</text>
</comment>
<evidence type="ECO:0000313" key="7">
    <source>
        <dbReference type="Proteomes" id="UP000018700"/>
    </source>
</evidence>
<dbReference type="Gene3D" id="3.90.550.10">
    <property type="entry name" value="Spore Coat Polysaccharide Biosynthesis Protein SpsA, Chain A"/>
    <property type="match status" value="2"/>
</dbReference>
<dbReference type="Pfam" id="PF00535">
    <property type="entry name" value="Glycos_transf_2"/>
    <property type="match status" value="2"/>
</dbReference>
<dbReference type="RefSeq" id="WP_025300723.1">
    <property type="nucleotide sequence ID" value="NZ_CP006745.1"/>
</dbReference>
<keyword evidence="7" id="KW-1185">Reference proteome</keyword>
<evidence type="ECO:0000259" key="5">
    <source>
        <dbReference type="Pfam" id="PF00535"/>
    </source>
</evidence>
<keyword evidence="2" id="KW-0328">Glycosyltransferase</keyword>
<feature type="domain" description="Glycosyltransferase 2-like" evidence="5">
    <location>
        <begin position="357"/>
        <end position="516"/>
    </location>
</feature>
<proteinExistence type="inferred from homology"/>
<keyword evidence="3 6" id="KW-0808">Transferase</keyword>
<dbReference type="InterPro" id="IPR001173">
    <property type="entry name" value="Glyco_trans_2-like"/>
</dbReference>
<dbReference type="Proteomes" id="UP000018700">
    <property type="component" value="Chromosome"/>
</dbReference>